<gene>
    <name evidence="1" type="ORF">LCGC14_2723520</name>
</gene>
<organism evidence="1">
    <name type="scientific">marine sediment metagenome</name>
    <dbReference type="NCBI Taxonomy" id="412755"/>
    <lineage>
        <taxon>unclassified sequences</taxon>
        <taxon>metagenomes</taxon>
        <taxon>ecological metagenomes</taxon>
    </lineage>
</organism>
<reference evidence="1" key="1">
    <citation type="journal article" date="2015" name="Nature">
        <title>Complex archaea that bridge the gap between prokaryotes and eukaryotes.</title>
        <authorList>
            <person name="Spang A."/>
            <person name="Saw J.H."/>
            <person name="Jorgensen S.L."/>
            <person name="Zaremba-Niedzwiedzka K."/>
            <person name="Martijn J."/>
            <person name="Lind A.E."/>
            <person name="van Eijk R."/>
            <person name="Schleper C."/>
            <person name="Guy L."/>
            <person name="Ettema T.J."/>
        </authorList>
    </citation>
    <scope>NUCLEOTIDE SEQUENCE</scope>
</reference>
<name>A0A0F9C169_9ZZZZ</name>
<protein>
    <recommendedName>
        <fullName evidence="2">HEPN domain-containing protein</fullName>
    </recommendedName>
</protein>
<sequence length="68" mass="7923">MTNHKSRERAKFFVEQAIDEARWNVLYEAAKICADCYSSGKGADVAESRILALRRDHRDPRRRTGDKR</sequence>
<evidence type="ECO:0000313" key="1">
    <source>
        <dbReference type="EMBL" id="KKK90386.1"/>
    </source>
</evidence>
<dbReference type="EMBL" id="LAZR01049124">
    <property type="protein sequence ID" value="KKK90386.1"/>
    <property type="molecule type" value="Genomic_DNA"/>
</dbReference>
<proteinExistence type="predicted"/>
<evidence type="ECO:0008006" key="2">
    <source>
        <dbReference type="Google" id="ProtNLM"/>
    </source>
</evidence>
<accession>A0A0F9C169</accession>
<dbReference type="AlphaFoldDB" id="A0A0F9C169"/>
<comment type="caution">
    <text evidence="1">The sequence shown here is derived from an EMBL/GenBank/DDBJ whole genome shotgun (WGS) entry which is preliminary data.</text>
</comment>